<dbReference type="Pfam" id="PF06114">
    <property type="entry name" value="Peptidase_M78"/>
    <property type="match status" value="1"/>
</dbReference>
<reference evidence="2" key="1">
    <citation type="submission" date="2022-12" db="EMBL/GenBank/DDBJ databases">
        <title>Paraconexibacter alkalitolerans sp. nov. and Baekduia alba sp. nov., isolated from soil and emended description of the genera Paraconexibacter (Chun et al., 2020) and Baekduia (An et al., 2020).</title>
        <authorList>
            <person name="Vieira S."/>
            <person name="Huber K.J."/>
            <person name="Geppert A."/>
            <person name="Wolf J."/>
            <person name="Neumann-Schaal M."/>
            <person name="Muesken M."/>
            <person name="Overmann J."/>
        </authorList>
    </citation>
    <scope>NUCLEOTIDE SEQUENCE</scope>
    <source>
        <strain evidence="2">AEG42_29</strain>
    </source>
</reference>
<sequence length="191" mass="21222">MAAKKLLPLSFRRRAEMLATSERDAFDLSPTCRLDPRALAQQHGIQVVALSSLAGVGEYERALLMRKNSKELSAVLVGEEGKAVIIVNDSHTPQRQANSICHEVAHFLLGHASGPIVDEGGVRVYPERQEDEANWLAGALLVPVKGLRMLHAKQPRSEIEENYGVSEELLRWRCNMHGLSPKCRKKQPVKT</sequence>
<dbReference type="RefSeq" id="WP_354700523.1">
    <property type="nucleotide sequence ID" value="NZ_CP114014.1"/>
</dbReference>
<evidence type="ECO:0000313" key="2">
    <source>
        <dbReference type="EMBL" id="XAY03976.1"/>
    </source>
</evidence>
<dbReference type="AlphaFoldDB" id="A0AAU7AQR0"/>
<gene>
    <name evidence="2" type="ORF">DSM112329_00802</name>
</gene>
<evidence type="ECO:0000259" key="1">
    <source>
        <dbReference type="Pfam" id="PF06114"/>
    </source>
</evidence>
<dbReference type="Gene3D" id="1.10.10.2910">
    <property type="match status" value="1"/>
</dbReference>
<dbReference type="KEGG" id="parq:DSM112329_00802"/>
<organism evidence="2">
    <name type="scientific">Paraconexibacter sp. AEG42_29</name>
    <dbReference type="NCBI Taxonomy" id="2997339"/>
    <lineage>
        <taxon>Bacteria</taxon>
        <taxon>Bacillati</taxon>
        <taxon>Actinomycetota</taxon>
        <taxon>Thermoleophilia</taxon>
        <taxon>Solirubrobacterales</taxon>
        <taxon>Paraconexibacteraceae</taxon>
        <taxon>Paraconexibacter</taxon>
    </lineage>
</organism>
<dbReference type="InterPro" id="IPR052345">
    <property type="entry name" value="Rad_response_metalloprotease"/>
</dbReference>
<feature type="domain" description="IrrE N-terminal-like" evidence="1">
    <location>
        <begin position="41"/>
        <end position="174"/>
    </location>
</feature>
<dbReference type="InterPro" id="IPR010359">
    <property type="entry name" value="IrrE_HExxH"/>
</dbReference>
<name>A0AAU7AQR0_9ACTN</name>
<accession>A0AAU7AQR0</accession>
<dbReference type="EMBL" id="CP114014">
    <property type="protein sequence ID" value="XAY03976.1"/>
    <property type="molecule type" value="Genomic_DNA"/>
</dbReference>
<dbReference type="PANTHER" id="PTHR43236:SF1">
    <property type="entry name" value="BLL7220 PROTEIN"/>
    <property type="match status" value="1"/>
</dbReference>
<dbReference type="PANTHER" id="PTHR43236">
    <property type="entry name" value="ANTITOXIN HIGA1"/>
    <property type="match status" value="1"/>
</dbReference>
<proteinExistence type="predicted"/>
<protein>
    <submittedName>
        <fullName evidence="2">Metallo-protease</fullName>
    </submittedName>
</protein>